<dbReference type="AlphaFoldDB" id="A0ABD7Q7W6"/>
<evidence type="ECO:0000313" key="1">
    <source>
        <dbReference type="EMBL" id="TBL67578.1"/>
    </source>
</evidence>
<sequence length="106" mass="11952">MEEKGSGGSSPAFRLWGYCVRFRPPVISIFIDTQVKAYGQRPPARGLCTRALLSETPFPLRFGIAHPGRPKLHRYILVPVARPTKTKARDIEGCFFRHITEQPSKS</sequence>
<evidence type="ECO:0000313" key="2">
    <source>
        <dbReference type="Proteomes" id="UP000291600"/>
    </source>
</evidence>
<name>A0ABD7Q7W6_HAFAL</name>
<comment type="caution">
    <text evidence="1">The sequence shown here is derived from an EMBL/GenBank/DDBJ whole genome shotgun (WGS) entry which is preliminary data.</text>
</comment>
<dbReference type="Proteomes" id="UP000291600">
    <property type="component" value="Unassembled WGS sequence"/>
</dbReference>
<dbReference type="EMBL" id="SITJ01000068">
    <property type="protein sequence ID" value="TBL67578.1"/>
    <property type="molecule type" value="Genomic_DNA"/>
</dbReference>
<reference evidence="1 2" key="1">
    <citation type="submission" date="2019-02" db="EMBL/GenBank/DDBJ databases">
        <title>Comparative genomic analysis of the Hafnia genus genomes.</title>
        <authorList>
            <person name="Zhiqiu Y."/>
            <person name="Chao Y."/>
            <person name="Yuhui D."/>
            <person name="Di H."/>
            <person name="Bin L."/>
        </authorList>
    </citation>
    <scope>NUCLEOTIDE SEQUENCE [LARGE SCALE GENOMIC DNA]</scope>
    <source>
        <strain evidence="1 2">PCM_1210</strain>
    </source>
</reference>
<gene>
    <name evidence="1" type="ORF">EYY96_11185</name>
</gene>
<organism evidence="1 2">
    <name type="scientific">Hafnia alvei</name>
    <dbReference type="NCBI Taxonomy" id="569"/>
    <lineage>
        <taxon>Bacteria</taxon>
        <taxon>Pseudomonadati</taxon>
        <taxon>Pseudomonadota</taxon>
        <taxon>Gammaproteobacteria</taxon>
        <taxon>Enterobacterales</taxon>
        <taxon>Hafniaceae</taxon>
        <taxon>Hafnia</taxon>
    </lineage>
</organism>
<protein>
    <submittedName>
        <fullName evidence="1">Uncharacterized protein</fullName>
    </submittedName>
</protein>
<proteinExistence type="predicted"/>
<accession>A0ABD7Q7W6</accession>